<proteinExistence type="predicted"/>
<dbReference type="PANTHER" id="PTHR14969:SF13">
    <property type="entry name" value="AT30094P"/>
    <property type="match status" value="1"/>
</dbReference>
<protein>
    <submittedName>
        <fullName evidence="3">Undecaprenyl-diphosphatase</fullName>
    </submittedName>
</protein>
<keyword evidence="1" id="KW-0472">Membrane</keyword>
<dbReference type="Pfam" id="PF01569">
    <property type="entry name" value="PAP2"/>
    <property type="match status" value="1"/>
</dbReference>
<dbReference type="InterPro" id="IPR036938">
    <property type="entry name" value="PAP2/HPO_sf"/>
</dbReference>
<feature type="transmembrane region" description="Helical" evidence="1">
    <location>
        <begin position="63"/>
        <end position="80"/>
    </location>
</feature>
<feature type="domain" description="Phosphatidic acid phosphatase type 2/haloperoxidase" evidence="2">
    <location>
        <begin position="70"/>
        <end position="182"/>
    </location>
</feature>
<organism evidence="3 4">
    <name type="scientific">Prevotella aff. ruminicola Tc2-24</name>
    <dbReference type="NCBI Taxonomy" id="81582"/>
    <lineage>
        <taxon>Bacteria</taxon>
        <taxon>Pseudomonadati</taxon>
        <taxon>Bacteroidota</taxon>
        <taxon>Bacteroidia</taxon>
        <taxon>Bacteroidales</taxon>
        <taxon>Prevotellaceae</taxon>
        <taxon>Prevotella</taxon>
    </lineage>
</organism>
<keyword evidence="1" id="KW-1133">Transmembrane helix</keyword>
<feature type="transmembrane region" description="Helical" evidence="1">
    <location>
        <begin position="167"/>
        <end position="188"/>
    </location>
</feature>
<gene>
    <name evidence="3" type="ORF">SAMN04487850_0478</name>
</gene>
<evidence type="ECO:0000259" key="2">
    <source>
        <dbReference type="SMART" id="SM00014"/>
    </source>
</evidence>
<evidence type="ECO:0000313" key="3">
    <source>
        <dbReference type="EMBL" id="SEV85218.1"/>
    </source>
</evidence>
<dbReference type="PANTHER" id="PTHR14969">
    <property type="entry name" value="SPHINGOSINE-1-PHOSPHATE PHOSPHOHYDROLASE"/>
    <property type="match status" value="1"/>
</dbReference>
<reference evidence="3 4" key="1">
    <citation type="submission" date="2016-10" db="EMBL/GenBank/DDBJ databases">
        <authorList>
            <person name="de Groot N.N."/>
        </authorList>
    </citation>
    <scope>NUCLEOTIDE SEQUENCE [LARGE SCALE GENOMIC DNA]</scope>
    <source>
        <strain evidence="3 4">TC2-24</strain>
    </source>
</reference>
<dbReference type="EMBL" id="FOIQ01000001">
    <property type="protein sequence ID" value="SEV85218.1"/>
    <property type="molecule type" value="Genomic_DNA"/>
</dbReference>
<dbReference type="Proteomes" id="UP000199373">
    <property type="component" value="Unassembled WGS sequence"/>
</dbReference>
<name>A0A1I0MAS0_9BACT</name>
<dbReference type="SMART" id="SM00014">
    <property type="entry name" value="acidPPc"/>
    <property type="match status" value="1"/>
</dbReference>
<feature type="transmembrane region" description="Helical" evidence="1">
    <location>
        <begin position="143"/>
        <end position="161"/>
    </location>
</feature>
<dbReference type="SUPFAM" id="SSF48317">
    <property type="entry name" value="Acid phosphatase/Vanadium-dependent haloperoxidase"/>
    <property type="match status" value="1"/>
</dbReference>
<dbReference type="InterPro" id="IPR000326">
    <property type="entry name" value="PAP2/HPO"/>
</dbReference>
<keyword evidence="4" id="KW-1185">Reference proteome</keyword>
<dbReference type="Gene3D" id="1.20.144.10">
    <property type="entry name" value="Phosphatidic acid phosphatase type 2/haloperoxidase"/>
    <property type="match status" value="1"/>
</dbReference>
<evidence type="ECO:0000256" key="1">
    <source>
        <dbReference type="SAM" id="Phobius"/>
    </source>
</evidence>
<keyword evidence="1" id="KW-0812">Transmembrane</keyword>
<feature type="transmembrane region" description="Helical" evidence="1">
    <location>
        <begin position="115"/>
        <end position="136"/>
    </location>
</feature>
<evidence type="ECO:0000313" key="4">
    <source>
        <dbReference type="Proteomes" id="UP000199373"/>
    </source>
</evidence>
<dbReference type="AlphaFoldDB" id="A0A1I0MAS0"/>
<feature type="transmembrane region" description="Helical" evidence="1">
    <location>
        <begin position="32"/>
        <end position="54"/>
    </location>
</feature>
<sequence length="234" mass="26365">MSADGFLSALVEYDKDLLLSLNGSDSLYLDRVMRVLTATVTWVPLYISLFYVVLNNNDNFRKVMMILCGAGLCVLLAGTVDDMIVKPMVGRWRPTHDPEIGLLVDIVDGYRGGRFGFFSAHASNTFSIAVFFCWLVRSRLLSLALILWSFTNCWTRLYLGVHFPGDILVGLLWGGLVGSTVYFLYYRLSRNMTSRRRFISSQYTSTGFQRSDCDVPVAVLVFTLVFALIKSCLI</sequence>
<accession>A0A1I0MAS0</accession>